<dbReference type="SUPFAM" id="SSF50475">
    <property type="entry name" value="FMN-binding split barrel"/>
    <property type="match status" value="1"/>
</dbReference>
<dbReference type="AlphaFoldDB" id="A0A255HDY7"/>
<dbReference type="PANTHER" id="PTHR33798">
    <property type="entry name" value="FLAVOPROTEIN OXYGENASE"/>
    <property type="match status" value="1"/>
</dbReference>
<accession>A0A255HDY7</accession>
<dbReference type="RefSeq" id="WP_094362503.1">
    <property type="nucleotide sequence ID" value="NZ_NMVQ01000001.1"/>
</dbReference>
<dbReference type="Gene3D" id="2.30.110.10">
    <property type="entry name" value="Electron Transport, Fmn-binding Protein, Chain A"/>
    <property type="match status" value="1"/>
</dbReference>
<feature type="domain" description="Flavin reductase like" evidence="5">
    <location>
        <begin position="22"/>
        <end position="170"/>
    </location>
</feature>
<evidence type="ECO:0000256" key="4">
    <source>
        <dbReference type="ARBA" id="ARBA00038054"/>
    </source>
</evidence>
<evidence type="ECO:0000256" key="2">
    <source>
        <dbReference type="ARBA" id="ARBA00022630"/>
    </source>
</evidence>
<dbReference type="GO" id="GO:0016646">
    <property type="term" value="F:oxidoreductase activity, acting on the CH-NH group of donors, NAD or NADP as acceptor"/>
    <property type="evidence" value="ECO:0007669"/>
    <property type="project" value="UniProtKB-ARBA"/>
</dbReference>
<gene>
    <name evidence="6" type="ORF">CGZ93_02295</name>
</gene>
<reference evidence="6 7" key="1">
    <citation type="submission" date="2017-07" db="EMBL/GenBank/DDBJ databases">
        <title>Draft whole genome sequences of clinical Proprionibacteriaceae strains.</title>
        <authorList>
            <person name="Bernier A.-M."/>
            <person name="Bernard K."/>
            <person name="Domingo M.-C."/>
        </authorList>
    </citation>
    <scope>NUCLEOTIDE SEQUENCE [LARGE SCALE GENOMIC DNA]</scope>
    <source>
        <strain evidence="6 7">NML 130396</strain>
    </source>
</reference>
<comment type="cofactor">
    <cofactor evidence="1">
        <name>FMN</name>
        <dbReference type="ChEBI" id="CHEBI:58210"/>
    </cofactor>
</comment>
<keyword evidence="3" id="KW-0288">FMN</keyword>
<organism evidence="6 7">
    <name type="scientific">Enemella dayhoffiae</name>
    <dbReference type="NCBI Taxonomy" id="2016507"/>
    <lineage>
        <taxon>Bacteria</taxon>
        <taxon>Bacillati</taxon>
        <taxon>Actinomycetota</taxon>
        <taxon>Actinomycetes</taxon>
        <taxon>Propionibacteriales</taxon>
        <taxon>Propionibacteriaceae</taxon>
        <taxon>Enemella</taxon>
    </lineage>
</organism>
<evidence type="ECO:0000259" key="5">
    <source>
        <dbReference type="SMART" id="SM00903"/>
    </source>
</evidence>
<dbReference type="GO" id="GO:0010181">
    <property type="term" value="F:FMN binding"/>
    <property type="evidence" value="ECO:0007669"/>
    <property type="project" value="InterPro"/>
</dbReference>
<proteinExistence type="inferred from homology"/>
<dbReference type="PANTHER" id="PTHR33798:SF5">
    <property type="entry name" value="FLAVIN REDUCTASE LIKE DOMAIN-CONTAINING PROTEIN"/>
    <property type="match status" value="1"/>
</dbReference>
<evidence type="ECO:0000313" key="6">
    <source>
        <dbReference type="EMBL" id="OYO25293.1"/>
    </source>
</evidence>
<evidence type="ECO:0000256" key="1">
    <source>
        <dbReference type="ARBA" id="ARBA00001917"/>
    </source>
</evidence>
<name>A0A255HDY7_9ACTN</name>
<dbReference type="EMBL" id="NMVQ01000001">
    <property type="protein sequence ID" value="OYO25293.1"/>
    <property type="molecule type" value="Genomic_DNA"/>
</dbReference>
<evidence type="ECO:0000256" key="3">
    <source>
        <dbReference type="ARBA" id="ARBA00022643"/>
    </source>
</evidence>
<protein>
    <submittedName>
        <fullName evidence="6">Flavin reductase</fullName>
    </submittedName>
</protein>
<dbReference type="InterPro" id="IPR012349">
    <property type="entry name" value="Split_barrel_FMN-bd"/>
</dbReference>
<keyword evidence="2" id="KW-0285">Flavoprotein</keyword>
<sequence length="207" mass="22783">MSRREIVLAEEDPRTGYPLLTATVVPRPIAWVSTVAADGVVNLAPHSFFSVSSARPPIVQFTSVGAKDSLRNVRETGEFVVNLVSEELAVAANATSTDFPAELDEFEQVGLVKESSRLVRPPRVAASPVAIECRLHQVIEVGDCFVVMGEVLCFAIDEEVLDPDAKRPHPAYERLRPVSRLGRDEWGRPADTFELKRIPFSDDDSGR</sequence>
<comment type="similarity">
    <text evidence="4">Belongs to the flavoredoxin family.</text>
</comment>
<evidence type="ECO:0000313" key="7">
    <source>
        <dbReference type="Proteomes" id="UP000216311"/>
    </source>
</evidence>
<dbReference type="SMART" id="SM00903">
    <property type="entry name" value="Flavin_Reduct"/>
    <property type="match status" value="1"/>
</dbReference>
<dbReference type="OrthoDB" id="9794638at2"/>
<dbReference type="Pfam" id="PF01613">
    <property type="entry name" value="Flavin_Reduct"/>
    <property type="match status" value="1"/>
</dbReference>
<keyword evidence="7" id="KW-1185">Reference proteome</keyword>
<comment type="caution">
    <text evidence="6">The sequence shown here is derived from an EMBL/GenBank/DDBJ whole genome shotgun (WGS) entry which is preliminary data.</text>
</comment>
<dbReference type="Proteomes" id="UP000216311">
    <property type="component" value="Unassembled WGS sequence"/>
</dbReference>
<dbReference type="InterPro" id="IPR002563">
    <property type="entry name" value="Flavin_Rdtase-like_dom"/>
</dbReference>